<accession>A0ABM8DA33</accession>
<evidence type="ECO:0000256" key="1">
    <source>
        <dbReference type="SAM" id="MobiDB-lite"/>
    </source>
</evidence>
<evidence type="ECO:0000313" key="2">
    <source>
        <dbReference type="EMBL" id="BDU15378.1"/>
    </source>
</evidence>
<sequence>MRQFSFALAWRQAEDVAEGGVGVTREFFATARQVPVENLLLDTHNARIRSGADQADCIARILRKPDQLIALAGDIAENGLSTTPILVEPTDKRRFIVWDGNRRVTALKLLNDPSLCPAASLRRRFEAIHQKHSQAIPARVDCLSSTSHDALVAEVVKRHSGALGGVGQLDWSAFLRTLFMTSHEQSEPNQRAAHLFLWGEEHGVEVDDDFPITTITRFLSKDNLTAIGFGYKDGHLVPLHGVETGIAVVSKINTDFSKKTGTYSVDRVFNEKLQADYISEVRAVVGMPPPPRAGAPYSSSSGSAMPSPSRGNRTASGSAPKAGGTGDTPSTSPGGPPGDPKPSPRPGTPRKPTWDRSKLFRGRSLGFSIPSSNVKAYNIVVELGKLSPKDTPLAVAALFRMLVELSTAEYYRRHPDVPARDGTHKKIAAVARHLHSAGKISEGLRDQVLQRTTEAQGMLQYNTLNNYMHDVNAHPEFRSLNTLWDEIEPYLAACWSA</sequence>
<dbReference type="SUPFAM" id="SSF110849">
    <property type="entry name" value="ParB/Sulfiredoxin"/>
    <property type="match status" value="1"/>
</dbReference>
<dbReference type="Gene3D" id="3.90.1530.30">
    <property type="match status" value="1"/>
</dbReference>
<reference evidence="2 3" key="1">
    <citation type="journal article" date="2023" name="Int. J. Syst. Evol. Microbiol.">
        <title>Physiological and genomic analyses of cobalamin (vitamin B12)-auxotrophy of Lysobacter auxotrophicus sp. nov., a methionine-auxotrophic chitinolytic bacterium isolated from chitin-treated soil.</title>
        <authorList>
            <person name="Saito A."/>
            <person name="Dohra H."/>
            <person name="Hamada M."/>
            <person name="Moriuchi R."/>
            <person name="Kotsuchibashi Y."/>
            <person name="Mori K."/>
        </authorList>
    </citation>
    <scope>NUCLEOTIDE SEQUENCE [LARGE SCALE GENOMIC DNA]</scope>
    <source>
        <strain evidence="2 3">5-21a</strain>
    </source>
</reference>
<dbReference type="RefSeq" id="WP_281780885.1">
    <property type="nucleotide sequence ID" value="NZ_AP027041.1"/>
</dbReference>
<feature type="region of interest" description="Disordered" evidence="1">
    <location>
        <begin position="285"/>
        <end position="359"/>
    </location>
</feature>
<proteinExistence type="predicted"/>
<keyword evidence="3" id="KW-1185">Reference proteome</keyword>
<feature type="compositionally biased region" description="Low complexity" evidence="1">
    <location>
        <begin position="294"/>
        <end position="311"/>
    </location>
</feature>
<gene>
    <name evidence="2" type="ORF">LA521A_05790</name>
</gene>
<protein>
    <submittedName>
        <fullName evidence="2">ParB N-terminal domain-containing protein</fullName>
    </submittedName>
</protein>
<dbReference type="EMBL" id="AP027041">
    <property type="protein sequence ID" value="BDU15378.1"/>
    <property type="molecule type" value="Genomic_DNA"/>
</dbReference>
<organism evidence="2 3">
    <name type="scientific">Lysobacter auxotrophicus</name>
    <dbReference type="NCBI Taxonomy" id="2992573"/>
    <lineage>
        <taxon>Bacteria</taxon>
        <taxon>Pseudomonadati</taxon>
        <taxon>Pseudomonadota</taxon>
        <taxon>Gammaproteobacteria</taxon>
        <taxon>Lysobacterales</taxon>
        <taxon>Lysobacteraceae</taxon>
        <taxon>Lysobacter</taxon>
    </lineage>
</organism>
<evidence type="ECO:0000313" key="3">
    <source>
        <dbReference type="Proteomes" id="UP001317822"/>
    </source>
</evidence>
<feature type="compositionally biased region" description="Pro residues" evidence="1">
    <location>
        <begin position="334"/>
        <end position="349"/>
    </location>
</feature>
<dbReference type="InterPro" id="IPR036086">
    <property type="entry name" value="ParB/Sulfiredoxin_sf"/>
</dbReference>
<name>A0ABM8DA33_9GAMM</name>
<dbReference type="Proteomes" id="UP001317822">
    <property type="component" value="Chromosome"/>
</dbReference>